<evidence type="ECO:0000256" key="3">
    <source>
        <dbReference type="ARBA" id="ARBA00023015"/>
    </source>
</evidence>
<evidence type="ECO:0000256" key="5">
    <source>
        <dbReference type="ARBA" id="ARBA00023242"/>
    </source>
</evidence>
<organism evidence="7 8">
    <name type="scientific">Penicillium fimorum</name>
    <dbReference type="NCBI Taxonomy" id="1882269"/>
    <lineage>
        <taxon>Eukaryota</taxon>
        <taxon>Fungi</taxon>
        <taxon>Dikarya</taxon>
        <taxon>Ascomycota</taxon>
        <taxon>Pezizomycotina</taxon>
        <taxon>Eurotiomycetes</taxon>
        <taxon>Eurotiomycetidae</taxon>
        <taxon>Eurotiales</taxon>
        <taxon>Aspergillaceae</taxon>
        <taxon>Penicillium</taxon>
    </lineage>
</organism>
<dbReference type="GO" id="GO:0006351">
    <property type="term" value="P:DNA-templated transcription"/>
    <property type="evidence" value="ECO:0007669"/>
    <property type="project" value="InterPro"/>
</dbReference>
<reference evidence="7" key="1">
    <citation type="submission" date="2022-12" db="EMBL/GenBank/DDBJ databases">
        <authorList>
            <person name="Petersen C."/>
        </authorList>
    </citation>
    <scope>NUCLEOTIDE SEQUENCE</scope>
    <source>
        <strain evidence="7">IBT 29495</strain>
    </source>
</reference>
<dbReference type="PANTHER" id="PTHR47338:SF5">
    <property type="entry name" value="ZN(II)2CYS6 TRANSCRIPTION FACTOR (EUROFUNG)"/>
    <property type="match status" value="1"/>
</dbReference>
<dbReference type="EMBL" id="JAPWDS010000003">
    <property type="protein sequence ID" value="KAJ5502826.1"/>
    <property type="molecule type" value="Genomic_DNA"/>
</dbReference>
<keyword evidence="5" id="KW-0539">Nucleus</keyword>
<dbReference type="CDD" id="cd12148">
    <property type="entry name" value="fungal_TF_MHR"/>
    <property type="match status" value="1"/>
</dbReference>
<gene>
    <name evidence="7" type="ORF">N7463_005700</name>
</gene>
<evidence type="ECO:0000313" key="7">
    <source>
        <dbReference type="EMBL" id="KAJ5502826.1"/>
    </source>
</evidence>
<dbReference type="Proteomes" id="UP001149954">
    <property type="component" value="Unassembled WGS sequence"/>
</dbReference>
<keyword evidence="4" id="KW-0804">Transcription</keyword>
<name>A0A9W9XTY0_9EURO</name>
<evidence type="ECO:0000313" key="8">
    <source>
        <dbReference type="Proteomes" id="UP001149954"/>
    </source>
</evidence>
<dbReference type="GO" id="GO:0000981">
    <property type="term" value="F:DNA-binding transcription factor activity, RNA polymerase II-specific"/>
    <property type="evidence" value="ECO:0007669"/>
    <property type="project" value="InterPro"/>
</dbReference>
<evidence type="ECO:0000256" key="4">
    <source>
        <dbReference type="ARBA" id="ARBA00023163"/>
    </source>
</evidence>
<evidence type="ECO:0000256" key="2">
    <source>
        <dbReference type="ARBA" id="ARBA00022723"/>
    </source>
</evidence>
<dbReference type="InterPro" id="IPR050815">
    <property type="entry name" value="TF_fung"/>
</dbReference>
<proteinExistence type="predicted"/>
<reference evidence="7" key="2">
    <citation type="journal article" date="2023" name="IMA Fungus">
        <title>Comparative genomic study of the Penicillium genus elucidates a diverse pangenome and 15 lateral gene transfer events.</title>
        <authorList>
            <person name="Petersen C."/>
            <person name="Sorensen T."/>
            <person name="Nielsen M.R."/>
            <person name="Sondergaard T.E."/>
            <person name="Sorensen J.L."/>
            <person name="Fitzpatrick D.A."/>
            <person name="Frisvad J.C."/>
            <person name="Nielsen K.L."/>
        </authorList>
    </citation>
    <scope>NUCLEOTIDE SEQUENCE</scope>
    <source>
        <strain evidence="7">IBT 29495</strain>
    </source>
</reference>
<comment type="subcellular location">
    <subcellularLocation>
        <location evidence="1">Nucleus</location>
    </subcellularLocation>
</comment>
<dbReference type="GO" id="GO:0005634">
    <property type="term" value="C:nucleus"/>
    <property type="evidence" value="ECO:0007669"/>
    <property type="project" value="UniProtKB-SubCell"/>
</dbReference>
<sequence length="688" mass="77316">MAVRSPIEAPAIPDSSDSTIQEYEHFQPSLGDGHFAYDCLTPSQTTTDVTGTQPNFGTSGLQIEPELFNTPAVLDGSLFMTGVSSIPSDTIASNPESLWATLLLDQNNPFSAVSPTAYPTSSGLPSREIIDHLVDIFFAVVHPQFRLLHRPTIIQQLNDHSYIFSEEAALLLNAIFALAARYSDDIRVEIFDLSLQRSLGDKPSLSQPPLLNPPYQRRERWELGMGFLLRANKLLQEEISEADRIEHKTGETQKPCIQVLQAAALLAFAEVGMGTSNRALSTISMCARMAYDLGLDSVDCDDYESQSEPFLKKQSWIRKEELRRLWWCIWDLDNFTCTAKYRPGTMSPIKCKTKLPVNDVDWFDGNEVPSFFLPSNIRRLPEFMQSHLLSSAAVYRIISCHLIATLANISDNEGPDEPSDLYSVLEVCAVVWKESLPREFDYSYKMHIQQPHEHSEIFSDLFPMHIYCELIKLLLGTERMFKDITPAAISTYCHQYANRSIRGININPEASSPAAQAFFSALSASNAICSIVRDWPSNYIIHTSPLVGGSILIAAFIQLLVKRFARGASDMAERASLSLRLLVMTVEQLAEYWGLCRTKLSSFRAYEQKLYTITEESDEIYSETAITPFRAFLHSCSRGWRRATSSSKYNHYNDMPVLRDLELELLSDGSALQDSMGIENFGVGDFFA</sequence>
<evidence type="ECO:0000256" key="1">
    <source>
        <dbReference type="ARBA" id="ARBA00004123"/>
    </source>
</evidence>
<dbReference type="GO" id="GO:0008270">
    <property type="term" value="F:zinc ion binding"/>
    <property type="evidence" value="ECO:0007669"/>
    <property type="project" value="InterPro"/>
</dbReference>
<feature type="domain" description="Xylanolytic transcriptional activator regulatory" evidence="6">
    <location>
        <begin position="279"/>
        <end position="362"/>
    </location>
</feature>
<dbReference type="PANTHER" id="PTHR47338">
    <property type="entry name" value="ZN(II)2CYS6 TRANSCRIPTION FACTOR (EUROFUNG)-RELATED"/>
    <property type="match status" value="1"/>
</dbReference>
<dbReference type="SMART" id="SM00906">
    <property type="entry name" value="Fungal_trans"/>
    <property type="match status" value="1"/>
</dbReference>
<comment type="caution">
    <text evidence="7">The sequence shown here is derived from an EMBL/GenBank/DDBJ whole genome shotgun (WGS) entry which is preliminary data.</text>
</comment>
<protein>
    <recommendedName>
        <fullName evidence="6">Xylanolytic transcriptional activator regulatory domain-containing protein</fullName>
    </recommendedName>
</protein>
<dbReference type="InterPro" id="IPR007219">
    <property type="entry name" value="XnlR_reg_dom"/>
</dbReference>
<keyword evidence="8" id="KW-1185">Reference proteome</keyword>
<accession>A0A9W9XTY0</accession>
<evidence type="ECO:0000259" key="6">
    <source>
        <dbReference type="SMART" id="SM00906"/>
    </source>
</evidence>
<keyword evidence="3" id="KW-0805">Transcription regulation</keyword>
<dbReference type="Pfam" id="PF04082">
    <property type="entry name" value="Fungal_trans"/>
    <property type="match status" value="1"/>
</dbReference>
<dbReference type="OrthoDB" id="3862662at2759"/>
<keyword evidence="2" id="KW-0479">Metal-binding</keyword>
<dbReference type="GO" id="GO:0003677">
    <property type="term" value="F:DNA binding"/>
    <property type="evidence" value="ECO:0007669"/>
    <property type="project" value="InterPro"/>
</dbReference>
<dbReference type="AlphaFoldDB" id="A0A9W9XTY0"/>